<evidence type="ECO:0000313" key="1">
    <source>
        <dbReference type="EMBL" id="CAE0296450.1"/>
    </source>
</evidence>
<name>A0A7S3HJ01_9STRA</name>
<reference evidence="1" key="1">
    <citation type="submission" date="2021-01" db="EMBL/GenBank/DDBJ databases">
        <authorList>
            <person name="Corre E."/>
            <person name="Pelletier E."/>
            <person name="Niang G."/>
            <person name="Scheremetjew M."/>
            <person name="Finn R."/>
            <person name="Kale V."/>
            <person name="Holt S."/>
            <person name="Cochrane G."/>
            <person name="Meng A."/>
            <person name="Brown T."/>
            <person name="Cohen L."/>
        </authorList>
    </citation>
    <scope>NUCLEOTIDE SEQUENCE</scope>
    <source>
        <strain evidence="1">CCAP 955/1</strain>
    </source>
</reference>
<evidence type="ECO:0008006" key="2">
    <source>
        <dbReference type="Google" id="ProtNLM"/>
    </source>
</evidence>
<dbReference type="AlphaFoldDB" id="A0A7S3HJ01"/>
<protein>
    <recommendedName>
        <fullName evidence="2">BART domain-containing protein</fullName>
    </recommendedName>
</protein>
<gene>
    <name evidence="1" type="ORF">SELO1098_LOCUS25302</name>
</gene>
<sequence length="133" mass="14512">MYEDQLTKTLSSSGVEVTDFMTYLEQCSQAYGGQPGYEHFDALMVSLTASEDYERFLQVMFAVVRENWVPEDSAALLPAPDVQLHEVDVVIPEGVGPGMAMNIEYLGLAHQVVVPEGCFAGTAIRVTLQVPGP</sequence>
<accession>A0A7S3HJ01</accession>
<organism evidence="1">
    <name type="scientific">Spumella elongata</name>
    <dbReference type="NCBI Taxonomy" id="89044"/>
    <lineage>
        <taxon>Eukaryota</taxon>
        <taxon>Sar</taxon>
        <taxon>Stramenopiles</taxon>
        <taxon>Ochrophyta</taxon>
        <taxon>Chrysophyceae</taxon>
        <taxon>Chromulinales</taxon>
        <taxon>Chromulinaceae</taxon>
        <taxon>Spumella</taxon>
    </lineage>
</organism>
<dbReference type="EMBL" id="HBIC01049614">
    <property type="protein sequence ID" value="CAE0296450.1"/>
    <property type="molecule type" value="Transcribed_RNA"/>
</dbReference>
<proteinExistence type="predicted"/>